<dbReference type="Pfam" id="PF00271">
    <property type="entry name" value="Helicase_C"/>
    <property type="match status" value="1"/>
</dbReference>
<evidence type="ECO:0000256" key="4">
    <source>
        <dbReference type="ARBA" id="ARBA00022840"/>
    </source>
</evidence>
<feature type="region of interest" description="Disordered" evidence="11">
    <location>
        <begin position="28"/>
        <end position="162"/>
    </location>
</feature>
<dbReference type="GO" id="GO:0003723">
    <property type="term" value="F:RNA binding"/>
    <property type="evidence" value="ECO:0007669"/>
    <property type="project" value="UniProtKB-UniRule"/>
</dbReference>
<sequence>MKTEGRYVSDEEDNPECKSQLLLHRLQEQAKTRQLQKQEQNWPTSGQRKRLAPGALEETNEELKQTSKKKKVSQESLSAQSHREKEPRRHAFGAESLPEKDGSSKRDEGMLETHPESRATPEEEGMGGFGDKESQARKDQRMQTPNPRTASSPSSLIVLGPEGEGSAFNFQVQPFVPRWFSQPQQFQRQIRENLIPLQDVPVIHPKLRKKLQANGIASLFPVQAEVIPAILDCGPNGALAGRGGYPPGDICVSSPTGSGKTLAFIIPVVQALLDRVVCHVRALAVLPTKELAQQVAKIFNIYTDGTGLKVVQLTGQKSFVKEQESLVETTLMGLRSLADIVVATPGRLVDHLQQSPLFSLRELRFLIIDEADRMIDNMHQDWLQQVVEAVHRPEGGSGPGGLFRRVQPSPCTAARACSPWLPLQRLLFSATLTQNPEKLQRLGLYQPRLFTPVQSGKGSDVLGSQPCVSEKYLLPEGLSVSVLPWILFQYYVPCSLNWKPLFLLHFLVRLKFSQVLCFTNSKETSHRLFLLIQAFGGVKVAEFSSKLSPSKRKVTLKEFEQGKIQLLISTDATARGIDFGGVKCVISYDAPQFIRTYIHREGRLGGGGCSSPHQAPFAFRVGRTARAGKAGLAFSLLLKRQEHRFLKMLKDAGLPELQPQLVKSTSIQPLFQQYEAALAELAQTVKEEQVGKRS</sequence>
<dbReference type="Proteomes" id="UP000018936">
    <property type="component" value="Unassembled WGS sequence"/>
</dbReference>
<feature type="non-terminal residue" evidence="14">
    <location>
        <position position="1"/>
    </location>
</feature>
<evidence type="ECO:0000256" key="7">
    <source>
        <dbReference type="ARBA" id="ARBA00047984"/>
    </source>
</evidence>
<keyword evidence="1 9" id="KW-0547">Nucleotide-binding</keyword>
<dbReference type="CDD" id="cd17956">
    <property type="entry name" value="DEADc_DDX51"/>
    <property type="match status" value="1"/>
</dbReference>
<dbReference type="OrthoDB" id="3370at2759"/>
<name>V8NV87_OPHHA</name>
<dbReference type="PANTHER" id="PTHR24031">
    <property type="entry name" value="RNA HELICASE"/>
    <property type="match status" value="1"/>
</dbReference>
<evidence type="ECO:0000313" key="15">
    <source>
        <dbReference type="Proteomes" id="UP000018936"/>
    </source>
</evidence>
<dbReference type="SUPFAM" id="SSF52540">
    <property type="entry name" value="P-loop containing nucleoside triphosphate hydrolases"/>
    <property type="match status" value="1"/>
</dbReference>
<protein>
    <recommendedName>
        <fullName evidence="10">ATP-dependent RNA helicase</fullName>
        <ecNumber evidence="10">3.6.4.13</ecNumber>
    </recommendedName>
</protein>
<feature type="domain" description="Helicase ATP-binding" evidence="12">
    <location>
        <begin position="241"/>
        <end position="450"/>
    </location>
</feature>
<dbReference type="PROSITE" id="PS00039">
    <property type="entry name" value="DEAD_ATP_HELICASE"/>
    <property type="match status" value="1"/>
</dbReference>
<dbReference type="SMART" id="SM00490">
    <property type="entry name" value="HELICc"/>
    <property type="match status" value="1"/>
</dbReference>
<dbReference type="FunFam" id="3.40.50.300:FF:001539">
    <property type="entry name" value="ATP-dependent RNA helicase DDX51"/>
    <property type="match status" value="1"/>
</dbReference>
<dbReference type="InterPro" id="IPR011545">
    <property type="entry name" value="DEAD/DEAH_box_helicase_dom"/>
</dbReference>
<feature type="domain" description="Helicase C-terminal" evidence="13">
    <location>
        <begin position="502"/>
        <end position="668"/>
    </location>
</feature>
<dbReference type="CDD" id="cd18787">
    <property type="entry name" value="SF2_C_DEAD"/>
    <property type="match status" value="1"/>
</dbReference>
<proteinExistence type="inferred from homology"/>
<comment type="similarity">
    <text evidence="6">Belongs to the DEAD box helicase family. DDX51/DBP6 subfamily.</text>
</comment>
<evidence type="ECO:0000259" key="13">
    <source>
        <dbReference type="PROSITE" id="PS51194"/>
    </source>
</evidence>
<dbReference type="PROSITE" id="PS51194">
    <property type="entry name" value="HELICASE_CTER"/>
    <property type="match status" value="1"/>
</dbReference>
<feature type="compositionally biased region" description="Basic and acidic residues" evidence="11">
    <location>
        <begin position="130"/>
        <end position="141"/>
    </location>
</feature>
<evidence type="ECO:0000256" key="6">
    <source>
        <dbReference type="ARBA" id="ARBA00038200"/>
    </source>
</evidence>
<reference evidence="14 15" key="1">
    <citation type="journal article" date="2013" name="Proc. Natl. Acad. Sci. U.S.A.">
        <title>The king cobra genome reveals dynamic gene evolution and adaptation in the snake venom system.</title>
        <authorList>
            <person name="Vonk F.J."/>
            <person name="Casewell N.R."/>
            <person name="Henkel C.V."/>
            <person name="Heimberg A.M."/>
            <person name="Jansen H.J."/>
            <person name="McCleary R.J."/>
            <person name="Kerkkamp H.M."/>
            <person name="Vos R.A."/>
            <person name="Guerreiro I."/>
            <person name="Calvete J.J."/>
            <person name="Wuster W."/>
            <person name="Woods A.E."/>
            <person name="Logan J.M."/>
            <person name="Harrison R.A."/>
            <person name="Castoe T.A."/>
            <person name="de Koning A.P."/>
            <person name="Pollock D.D."/>
            <person name="Yandell M."/>
            <person name="Calderon D."/>
            <person name="Renjifo C."/>
            <person name="Currier R.B."/>
            <person name="Salgado D."/>
            <person name="Pla D."/>
            <person name="Sanz L."/>
            <person name="Hyder A.S."/>
            <person name="Ribeiro J.M."/>
            <person name="Arntzen J.W."/>
            <person name="van den Thillart G.E."/>
            <person name="Boetzer M."/>
            <person name="Pirovano W."/>
            <person name="Dirks R.P."/>
            <person name="Spaink H.P."/>
            <person name="Duboule D."/>
            <person name="McGlinn E."/>
            <person name="Kini R.M."/>
            <person name="Richardson M.K."/>
        </authorList>
    </citation>
    <scope>NUCLEOTIDE SEQUENCE</scope>
    <source>
        <tissue evidence="14">Blood</tissue>
    </source>
</reference>
<feature type="compositionally biased region" description="Polar residues" evidence="11">
    <location>
        <begin position="142"/>
        <end position="155"/>
    </location>
</feature>
<gene>
    <name evidence="14" type="primary">DDX51</name>
    <name evidence="14" type="ORF">L345_08245</name>
</gene>
<comment type="caution">
    <text evidence="14">The sequence shown here is derived from an EMBL/GenBank/DDBJ whole genome shotgun (WGS) entry which is preliminary data.</text>
</comment>
<feature type="compositionally biased region" description="Basic and acidic residues" evidence="11">
    <location>
        <begin position="97"/>
        <end position="121"/>
    </location>
</feature>
<evidence type="ECO:0000259" key="12">
    <source>
        <dbReference type="PROSITE" id="PS51192"/>
    </source>
</evidence>
<dbReference type="AlphaFoldDB" id="V8NV87"/>
<evidence type="ECO:0000256" key="3">
    <source>
        <dbReference type="ARBA" id="ARBA00022806"/>
    </source>
</evidence>
<comment type="domain">
    <text evidence="10">The Q motif is unique to and characteristic of the DEAD box family of RNA helicases and controls ATP binding and hydrolysis.</text>
</comment>
<accession>V8NV87</accession>
<dbReference type="InterPro" id="IPR001650">
    <property type="entry name" value="Helicase_C-like"/>
</dbReference>
<comment type="function">
    <text evidence="10">RNA helicase.</text>
</comment>
<evidence type="ECO:0000256" key="5">
    <source>
        <dbReference type="ARBA" id="ARBA00022884"/>
    </source>
</evidence>
<evidence type="ECO:0000256" key="11">
    <source>
        <dbReference type="SAM" id="MobiDB-lite"/>
    </source>
</evidence>
<evidence type="ECO:0000313" key="14">
    <source>
        <dbReference type="EMBL" id="ETE65975.1"/>
    </source>
</evidence>
<evidence type="ECO:0000256" key="8">
    <source>
        <dbReference type="ARBA" id="ARBA00056648"/>
    </source>
</evidence>
<keyword evidence="4 9" id="KW-0067">ATP-binding</keyword>
<dbReference type="GO" id="GO:0005524">
    <property type="term" value="F:ATP binding"/>
    <property type="evidence" value="ECO:0007669"/>
    <property type="project" value="UniProtKB-UniRule"/>
</dbReference>
<dbReference type="InterPro" id="IPR027417">
    <property type="entry name" value="P-loop_NTPase"/>
</dbReference>
<keyword evidence="2 9" id="KW-0378">Hydrolase</keyword>
<evidence type="ECO:0000256" key="9">
    <source>
        <dbReference type="RuleBase" id="RU000492"/>
    </source>
</evidence>
<dbReference type="GO" id="GO:0016787">
    <property type="term" value="F:hydrolase activity"/>
    <property type="evidence" value="ECO:0007669"/>
    <property type="project" value="UniProtKB-KW"/>
</dbReference>
<dbReference type="EC" id="3.6.4.13" evidence="10"/>
<evidence type="ECO:0000256" key="2">
    <source>
        <dbReference type="ARBA" id="ARBA00022801"/>
    </source>
</evidence>
<evidence type="ECO:0000256" key="10">
    <source>
        <dbReference type="RuleBase" id="RU365068"/>
    </source>
</evidence>
<keyword evidence="5 10" id="KW-0694">RNA-binding</keyword>
<comment type="catalytic activity">
    <reaction evidence="7 10">
        <text>ATP + H2O = ADP + phosphate + H(+)</text>
        <dbReference type="Rhea" id="RHEA:13065"/>
        <dbReference type="ChEBI" id="CHEBI:15377"/>
        <dbReference type="ChEBI" id="CHEBI:15378"/>
        <dbReference type="ChEBI" id="CHEBI:30616"/>
        <dbReference type="ChEBI" id="CHEBI:43474"/>
        <dbReference type="ChEBI" id="CHEBI:456216"/>
        <dbReference type="EC" id="3.6.4.13"/>
    </reaction>
</comment>
<dbReference type="PROSITE" id="PS51192">
    <property type="entry name" value="HELICASE_ATP_BIND_1"/>
    <property type="match status" value="1"/>
</dbReference>
<feature type="compositionally biased region" description="Polar residues" evidence="11">
    <location>
        <begin position="32"/>
        <end position="46"/>
    </location>
</feature>
<dbReference type="GO" id="GO:0003724">
    <property type="term" value="F:RNA helicase activity"/>
    <property type="evidence" value="ECO:0007669"/>
    <property type="project" value="UniProtKB-EC"/>
</dbReference>
<comment type="function">
    <text evidence="8">ATP-binding RNA helicase involved in the biogenesis of 60S ribosomal subunits.</text>
</comment>
<evidence type="ECO:0000256" key="1">
    <source>
        <dbReference type="ARBA" id="ARBA00022741"/>
    </source>
</evidence>
<keyword evidence="15" id="KW-1185">Reference proteome</keyword>
<dbReference type="Gene3D" id="3.40.50.300">
    <property type="entry name" value="P-loop containing nucleotide triphosphate hydrolases"/>
    <property type="match status" value="2"/>
</dbReference>
<dbReference type="SMART" id="SM00487">
    <property type="entry name" value="DEXDc"/>
    <property type="match status" value="1"/>
</dbReference>
<dbReference type="Pfam" id="PF00270">
    <property type="entry name" value="DEAD"/>
    <property type="match status" value="1"/>
</dbReference>
<dbReference type="InterPro" id="IPR000629">
    <property type="entry name" value="RNA-helicase_DEAD-box_CS"/>
</dbReference>
<dbReference type="EMBL" id="AZIM01001699">
    <property type="protein sequence ID" value="ETE65975.1"/>
    <property type="molecule type" value="Genomic_DNA"/>
</dbReference>
<keyword evidence="3 9" id="KW-0347">Helicase</keyword>
<organism evidence="14 15">
    <name type="scientific">Ophiophagus hannah</name>
    <name type="common">King cobra</name>
    <name type="synonym">Naja hannah</name>
    <dbReference type="NCBI Taxonomy" id="8665"/>
    <lineage>
        <taxon>Eukaryota</taxon>
        <taxon>Metazoa</taxon>
        <taxon>Chordata</taxon>
        <taxon>Craniata</taxon>
        <taxon>Vertebrata</taxon>
        <taxon>Euteleostomi</taxon>
        <taxon>Lepidosauria</taxon>
        <taxon>Squamata</taxon>
        <taxon>Bifurcata</taxon>
        <taxon>Unidentata</taxon>
        <taxon>Episquamata</taxon>
        <taxon>Toxicofera</taxon>
        <taxon>Serpentes</taxon>
        <taxon>Colubroidea</taxon>
        <taxon>Elapidae</taxon>
        <taxon>Elapinae</taxon>
        <taxon>Ophiophagus</taxon>
    </lineage>
</organism>
<dbReference type="InterPro" id="IPR014001">
    <property type="entry name" value="Helicase_ATP-bd"/>
</dbReference>